<dbReference type="Gene3D" id="1.20.1060.10">
    <property type="entry name" value="Taq DNA Polymerase, Chain T, domain 4"/>
    <property type="match status" value="1"/>
</dbReference>
<dbReference type="PANTHER" id="PTHR10133">
    <property type="entry name" value="DNA POLYMERASE I"/>
    <property type="match status" value="1"/>
</dbReference>
<dbReference type="Pfam" id="PF00476">
    <property type="entry name" value="DNA_pol_A"/>
    <property type="match status" value="1"/>
</dbReference>
<protein>
    <submittedName>
        <fullName evidence="3">DNA polymerase</fullName>
    </submittedName>
</protein>
<feature type="domain" description="DNA-directed DNA polymerase family A palm" evidence="2">
    <location>
        <begin position="199"/>
        <end position="400"/>
    </location>
</feature>
<dbReference type="Gene3D" id="3.30.70.370">
    <property type="match status" value="1"/>
</dbReference>
<dbReference type="InterPro" id="IPR043502">
    <property type="entry name" value="DNA/RNA_pol_sf"/>
</dbReference>
<dbReference type="SUPFAM" id="SSF56672">
    <property type="entry name" value="DNA/RNA polymerases"/>
    <property type="match status" value="1"/>
</dbReference>
<dbReference type="SMART" id="SM00482">
    <property type="entry name" value="POLAc"/>
    <property type="match status" value="1"/>
</dbReference>
<dbReference type="InterPro" id="IPR002298">
    <property type="entry name" value="DNA_polymerase_A"/>
</dbReference>
<dbReference type="Gene3D" id="1.10.150.20">
    <property type="entry name" value="5' to 3' exonuclease, C-terminal subdomain"/>
    <property type="match status" value="1"/>
</dbReference>
<organism evidence="3 4">
    <name type="scientific">Spiribacter pallidus</name>
    <dbReference type="NCBI Taxonomy" id="1987936"/>
    <lineage>
        <taxon>Bacteria</taxon>
        <taxon>Pseudomonadati</taxon>
        <taxon>Pseudomonadota</taxon>
        <taxon>Gammaproteobacteria</taxon>
        <taxon>Chromatiales</taxon>
        <taxon>Ectothiorhodospiraceae</taxon>
        <taxon>Spiribacter</taxon>
    </lineage>
</organism>
<gene>
    <name evidence="3" type="ORF">V6X73_09340</name>
</gene>
<comment type="caution">
    <text evidence="3">The sequence shown here is derived from an EMBL/GenBank/DDBJ whole genome shotgun (WGS) entry which is preliminary data.</text>
</comment>
<reference evidence="3 4" key="1">
    <citation type="submission" date="2024-02" db="EMBL/GenBank/DDBJ databases">
        <title>New especies of Spiribacter isolated from saline water.</title>
        <authorList>
            <person name="Leon M.J."/>
            <person name="De La Haba R."/>
            <person name="Sanchez-Porro C."/>
            <person name="Ventosa A."/>
        </authorList>
    </citation>
    <scope>NUCLEOTIDE SEQUENCE [LARGE SCALE GENOMIC DNA]</scope>
    <source>
        <strain evidence="4">ag22IC6-390</strain>
    </source>
</reference>
<evidence type="ECO:0000259" key="2">
    <source>
        <dbReference type="SMART" id="SM00482"/>
    </source>
</evidence>
<accession>A0ABV3TGA4</accession>
<dbReference type="PRINTS" id="PR00868">
    <property type="entry name" value="DNAPOLI"/>
</dbReference>
<keyword evidence="4" id="KW-1185">Reference proteome</keyword>
<evidence type="ECO:0000313" key="4">
    <source>
        <dbReference type="Proteomes" id="UP001556709"/>
    </source>
</evidence>
<name>A0ABV3TGA4_9GAMM</name>
<dbReference type="PANTHER" id="PTHR10133:SF62">
    <property type="entry name" value="DNA POLYMERASE THETA"/>
    <property type="match status" value="1"/>
</dbReference>
<dbReference type="Proteomes" id="UP001556709">
    <property type="component" value="Unassembled WGS sequence"/>
</dbReference>
<comment type="subunit">
    <text evidence="1">Single-chain monomer with multiple functions.</text>
</comment>
<evidence type="ECO:0000313" key="3">
    <source>
        <dbReference type="EMBL" id="MEX0469929.1"/>
    </source>
</evidence>
<proteinExistence type="predicted"/>
<dbReference type="InterPro" id="IPR001098">
    <property type="entry name" value="DNA-dir_DNA_pol_A_palm_dom"/>
</dbReference>
<dbReference type="EMBL" id="JBAKFM010000005">
    <property type="protein sequence ID" value="MEX0469929.1"/>
    <property type="molecule type" value="Genomic_DNA"/>
</dbReference>
<sequence length="439" mass="48865">MKIEHRVATIIARQERDGWPFRADLARQYVEQLDSQADAIYQEIKSLLGHYYVAKSVVDKPFKKDGSLSKMAEEYGDVGGPFGRIEWHELELTQHAKVAERLVQLGWEPTAYTATGVPQIKPDGEPCPNLSKVMPDLGSKLSKYTKCVHRSNQIKGWLEALRPDGRVPAGANPNGTNTGRMTHKVVANVPKASPDVFFGTEMRSLFTHRGPGYKLVGFDAEGLELRIAAHYINSQEFIDALIHGDKSQGTDPHTRVLDACRECGVETRDEAKSCVYSTVYGASPRKVASILNLSQADGERIIQAVEGVFPGISTLKPKVEKAASRGYLIGLDGRKVWMRRDSDGNLMKHKALNYLFQSGGGIAMKVVLCYLDSQIKKHGADVTFVGNIHDEVQSEVHKDWIAWYNNSVLWAFEKATEFLQLRCPLAGEVQVGEDWSQTH</sequence>
<evidence type="ECO:0000256" key="1">
    <source>
        <dbReference type="ARBA" id="ARBA00011541"/>
    </source>
</evidence>